<feature type="compositionally biased region" description="Low complexity" evidence="1">
    <location>
        <begin position="603"/>
        <end position="613"/>
    </location>
</feature>
<feature type="compositionally biased region" description="Polar residues" evidence="1">
    <location>
        <begin position="960"/>
        <end position="988"/>
    </location>
</feature>
<organism evidence="2 3">
    <name type="scientific">Exophiala spinifera</name>
    <dbReference type="NCBI Taxonomy" id="91928"/>
    <lineage>
        <taxon>Eukaryota</taxon>
        <taxon>Fungi</taxon>
        <taxon>Dikarya</taxon>
        <taxon>Ascomycota</taxon>
        <taxon>Pezizomycotina</taxon>
        <taxon>Eurotiomycetes</taxon>
        <taxon>Chaetothyriomycetidae</taxon>
        <taxon>Chaetothyriales</taxon>
        <taxon>Herpotrichiellaceae</taxon>
        <taxon>Exophiala</taxon>
    </lineage>
</organism>
<feature type="compositionally biased region" description="Polar residues" evidence="1">
    <location>
        <begin position="1221"/>
        <end position="1230"/>
    </location>
</feature>
<evidence type="ECO:0000313" key="2">
    <source>
        <dbReference type="EMBL" id="KIW11845.1"/>
    </source>
</evidence>
<feature type="compositionally biased region" description="Polar residues" evidence="1">
    <location>
        <begin position="149"/>
        <end position="162"/>
    </location>
</feature>
<dbReference type="OrthoDB" id="5424797at2759"/>
<feature type="region of interest" description="Disordered" evidence="1">
    <location>
        <begin position="1082"/>
        <end position="1230"/>
    </location>
</feature>
<feature type="compositionally biased region" description="Polar residues" evidence="1">
    <location>
        <begin position="179"/>
        <end position="193"/>
    </location>
</feature>
<name>A0A0D2AZG5_9EURO</name>
<feature type="compositionally biased region" description="Low complexity" evidence="1">
    <location>
        <begin position="420"/>
        <end position="433"/>
    </location>
</feature>
<accession>A0A0D2AZG5</accession>
<feature type="region of interest" description="Disordered" evidence="1">
    <location>
        <begin position="139"/>
        <end position="211"/>
    </location>
</feature>
<gene>
    <name evidence="2" type="ORF">PV08_09118</name>
</gene>
<feature type="compositionally biased region" description="Basic and acidic residues" evidence="1">
    <location>
        <begin position="1090"/>
        <end position="1103"/>
    </location>
</feature>
<dbReference type="HOGENOM" id="CLU_004655_0_0_1"/>
<feature type="region of interest" description="Disordered" evidence="1">
    <location>
        <begin position="743"/>
        <end position="773"/>
    </location>
</feature>
<keyword evidence="3" id="KW-1185">Reference proteome</keyword>
<feature type="compositionally biased region" description="Polar residues" evidence="1">
    <location>
        <begin position="200"/>
        <end position="211"/>
    </location>
</feature>
<feature type="compositionally biased region" description="Polar residues" evidence="1">
    <location>
        <begin position="93"/>
        <end position="105"/>
    </location>
</feature>
<feature type="region of interest" description="Disordered" evidence="1">
    <location>
        <begin position="509"/>
        <end position="534"/>
    </location>
</feature>
<dbReference type="RefSeq" id="XP_016232061.1">
    <property type="nucleotide sequence ID" value="XM_016383438.1"/>
</dbReference>
<feature type="compositionally biased region" description="Polar residues" evidence="1">
    <location>
        <begin position="255"/>
        <end position="319"/>
    </location>
</feature>
<dbReference type="GeneID" id="27336201"/>
<feature type="compositionally biased region" description="Polar residues" evidence="1">
    <location>
        <begin position="1157"/>
        <end position="1175"/>
    </location>
</feature>
<feature type="region of interest" description="Disordered" evidence="1">
    <location>
        <begin position="1"/>
        <end position="114"/>
    </location>
</feature>
<dbReference type="Proteomes" id="UP000053328">
    <property type="component" value="Unassembled WGS sequence"/>
</dbReference>
<feature type="compositionally biased region" description="Low complexity" evidence="1">
    <location>
        <begin position="18"/>
        <end position="33"/>
    </location>
</feature>
<feature type="compositionally biased region" description="Basic and acidic residues" evidence="1">
    <location>
        <begin position="372"/>
        <end position="385"/>
    </location>
</feature>
<feature type="compositionally biased region" description="Polar residues" evidence="1">
    <location>
        <begin position="435"/>
        <end position="465"/>
    </location>
</feature>
<feature type="region of interest" description="Disordered" evidence="1">
    <location>
        <begin position="407"/>
        <end position="475"/>
    </location>
</feature>
<feature type="region of interest" description="Disordered" evidence="1">
    <location>
        <begin position="960"/>
        <end position="995"/>
    </location>
</feature>
<proteinExistence type="predicted"/>
<reference evidence="2 3" key="1">
    <citation type="submission" date="2015-01" db="EMBL/GenBank/DDBJ databases">
        <title>The Genome Sequence of Exophiala spinifera CBS89968.</title>
        <authorList>
            <consortium name="The Broad Institute Genomics Platform"/>
            <person name="Cuomo C."/>
            <person name="de Hoog S."/>
            <person name="Gorbushina A."/>
            <person name="Stielow B."/>
            <person name="Teixiera M."/>
            <person name="Abouelleil A."/>
            <person name="Chapman S.B."/>
            <person name="Priest M."/>
            <person name="Young S.K."/>
            <person name="Wortman J."/>
            <person name="Nusbaum C."/>
            <person name="Birren B."/>
        </authorList>
    </citation>
    <scope>NUCLEOTIDE SEQUENCE [LARGE SCALE GENOMIC DNA]</scope>
    <source>
        <strain evidence="2 3">CBS 89968</strain>
    </source>
</reference>
<feature type="region of interest" description="Disordered" evidence="1">
    <location>
        <begin position="365"/>
        <end position="385"/>
    </location>
</feature>
<dbReference type="VEuPathDB" id="FungiDB:PV08_09118"/>
<feature type="compositionally biased region" description="Polar residues" evidence="1">
    <location>
        <begin position="928"/>
        <end position="947"/>
    </location>
</feature>
<dbReference type="STRING" id="91928.A0A0D2AZG5"/>
<feature type="region of interest" description="Disordered" evidence="1">
    <location>
        <begin position="593"/>
        <end position="644"/>
    </location>
</feature>
<protein>
    <submittedName>
        <fullName evidence="2">Uncharacterized protein</fullName>
    </submittedName>
</protein>
<feature type="region of interest" description="Disordered" evidence="1">
    <location>
        <begin position="246"/>
        <end position="319"/>
    </location>
</feature>
<evidence type="ECO:0000313" key="3">
    <source>
        <dbReference type="Proteomes" id="UP000053328"/>
    </source>
</evidence>
<feature type="compositionally biased region" description="Low complexity" evidence="1">
    <location>
        <begin position="81"/>
        <end position="92"/>
    </location>
</feature>
<feature type="compositionally biased region" description="Polar residues" evidence="1">
    <location>
        <begin position="34"/>
        <end position="48"/>
    </location>
</feature>
<sequence>MSYPPLSSYDTYYEPTARSQNPSQSRRQSQSVQNTYNHGRSTSETYANEASYPRDVRQAHYNSSTYDWAGETQQGFESTPSQQQLGDSSLSDANAQRSSFGNRRQSSVRESHTSLVSAIQGNYQAHPMNQTTQGLNSLVHASGLDDSGPQRQGNHNQQSSLSPRLMYSSAVGPDHTMSPAAQNNVLHSNSNRPSGYGYQNKPSSVPSQSPHMSAAATALAAAVSRRYSKASASPVFEASSVLPTDAAPQKPVSPFYQSNLPQSQRRPSTQAQQTHQPNQTNSERGQRQEISQDPSRQNVRAPSQGFGVSSHQLQQPRPQDNSISRLVTHSMEEYSQSQYSATMEPNNVMPHYIDPAQVFNPYAREHERRRKAAEEEAKRKAEDAAAAVQKKEQEVAAAKQLQEAAAAAAAEQRRKDEMAKQTQTAPAQTAPAKSEATNPITKQQQPEPPLSSQRISSNGAAQTELTIEPTEPSEPDMAAELKAMMEKMKKFRSKDPELFQKLWDDLRKPTASLQPKSPSPEMVQATRPSSPSNKYIPTITEDRTPAKFQQPTPAPTSVPLNGYKVIVENNPEGMPDLGRFPADPRIRTSYNVKKGASAVHSTPAPVSQGSAQAAPPPDSQPGDNLTSPPIVPHPSARTQPAAALVSAKASQAISLESPTLTQGLPPRAVDGGTVWPKETIKALAEAAVNALKSNPANKGLEITLADIHKMLETNLSYIDLCERLEARGFKFQRGQFARQLLSKVPRLNEPKQKGPPTPSQAQLHTSPGQQIPPTVQPIQTTLPAAPSSGFGPHPFLGPLAPHIPPPTGFQSMRQTNVHPINAALPPGSTQPLAPRSYHGLPSGGSMYRATLPMGALVRAARPDASAVMKIARREPPQGTKEAMARKRDFSEIVDLTALSDDEDYVLSHKQAKVASASPEHDPFEEYQKSQISSTAPPTEFQPQGSFANGSILTETTHASFNPKQMPQQGSGRGTALSSTVPAPVSTTRKSYKAQAKPINKNEALQKSYYNPKTVARDILIAAGRHPTERPLNAHMAGLLGRLIDIDSDLSTFDWDAIDPGGPEAPQVALVEIPMEPPRYQLGHKVKRHEKTPEPRLPNLDKRNVPAPEGETVPQQGQHFTPTIRYRDSESSSLAQASSGQHELDKNTLKRRRRDSSIRSATQTPDRCRSVRSSSIRTEDDANPVPQMATSIFPTGKKRGRPPGSKNGQRSVAAVKPAADTSAPNAVTGASQSANPMFRCRWRLCAAHLHNFETLQHHVSRAHCPSADEVQKNGYLCWWKKCRYLHEDSSGLVTASKSFDDKKAWLKHIEEDHLYNVALRHGDGPSTKHIGKHTSSNFDVSRFLFDPKSIQEARTFSYLDPQTIAQDRARYLSDEHGRSTTPVSSMKTQSDLEPDAFTLIKADSDDHEMTAQRSFMRAHRQTAKNSPKALAEETLRAMSARKTSIGPGLERAGAILVTEERRKTLIQNQGLARVVDFDY</sequence>
<dbReference type="EMBL" id="KN847498">
    <property type="protein sequence ID" value="KIW11845.1"/>
    <property type="molecule type" value="Genomic_DNA"/>
</dbReference>
<feature type="compositionally biased region" description="Basic and acidic residues" evidence="1">
    <location>
        <begin position="918"/>
        <end position="927"/>
    </location>
</feature>
<feature type="compositionally biased region" description="Polar residues" evidence="1">
    <location>
        <begin position="60"/>
        <end position="80"/>
    </location>
</feature>
<feature type="region of interest" description="Disordered" evidence="1">
    <location>
        <begin position="914"/>
        <end position="947"/>
    </location>
</feature>
<evidence type="ECO:0000256" key="1">
    <source>
        <dbReference type="SAM" id="MobiDB-lite"/>
    </source>
</evidence>